<protein>
    <submittedName>
        <fullName evidence="2">DUF2800 domain-containing protein</fullName>
    </submittedName>
</protein>
<dbReference type="InterPro" id="IPR021229">
    <property type="entry name" value="DUF2800"/>
</dbReference>
<evidence type="ECO:0000256" key="1">
    <source>
        <dbReference type="SAM" id="MobiDB-lite"/>
    </source>
</evidence>
<dbReference type="EMBL" id="VZBZ01000164">
    <property type="protein sequence ID" value="MQN79067.1"/>
    <property type="molecule type" value="Genomic_DNA"/>
</dbReference>
<sequence length="382" mass="42630">MAGKHALLSPSAAHRWMNCTAAPLLEKDVEDKGSTFAEEGTLAHAYCAKKLKEFLGLSVDEEKAEIAQLDEQYHSGEMDEYTDTYKTIVLEKFNAARAKTKDAQLLVEVKLDFSHYVPNAFGTSDAIIIADGVMEVIDFKYGKGVKVSAVENPQMMIYALGAWDLFNFEYDIRKVRMTIVQPRIDNLSEFELDAADLINWAVDELQPKANEAYAGGKQKPGNWCQFCKVKANCKALSSMCIEAQQANPDPRKISKEVMESTILPLLSTFKTWLTGVEEQSLEQALSGVQYQGFKIVEGRSIRKITNPTAVMELLGKEGFAKEAYIKPTELRSITDLEKLIGKKRFGAICAEYINKPQGKPTLVPESDKRPAFNQAADDFKDI</sequence>
<gene>
    <name evidence="2" type="ORF">F7D71_14625</name>
</gene>
<accession>A0AA90UT68</accession>
<organism evidence="2 3">
    <name type="scientific">Segatella copri</name>
    <dbReference type="NCBI Taxonomy" id="165179"/>
    <lineage>
        <taxon>Bacteria</taxon>
        <taxon>Pseudomonadati</taxon>
        <taxon>Bacteroidota</taxon>
        <taxon>Bacteroidia</taxon>
        <taxon>Bacteroidales</taxon>
        <taxon>Prevotellaceae</taxon>
        <taxon>Segatella</taxon>
    </lineage>
</organism>
<dbReference type="AlphaFoldDB" id="A0AA90UT68"/>
<dbReference type="Proteomes" id="UP000423156">
    <property type="component" value="Unassembled WGS sequence"/>
</dbReference>
<evidence type="ECO:0000313" key="2">
    <source>
        <dbReference type="EMBL" id="MQN79067.1"/>
    </source>
</evidence>
<name>A0AA90UT68_9BACT</name>
<dbReference type="RefSeq" id="WP_153093721.1">
    <property type="nucleotide sequence ID" value="NZ_VZBZ01000164.1"/>
</dbReference>
<dbReference type="Gene3D" id="3.90.320.10">
    <property type="match status" value="1"/>
</dbReference>
<dbReference type="Pfam" id="PF10926">
    <property type="entry name" value="DUF2800"/>
    <property type="match status" value="1"/>
</dbReference>
<evidence type="ECO:0000313" key="3">
    <source>
        <dbReference type="Proteomes" id="UP000423156"/>
    </source>
</evidence>
<dbReference type="InterPro" id="IPR011604">
    <property type="entry name" value="PDDEXK-like_dom_sf"/>
</dbReference>
<feature type="region of interest" description="Disordered" evidence="1">
    <location>
        <begin position="359"/>
        <end position="382"/>
    </location>
</feature>
<reference evidence="3" key="1">
    <citation type="submission" date="2019-09" db="EMBL/GenBank/DDBJ databases">
        <title>Distinct polysaccharide growth profiles of human intestinal Prevotella copri isolates.</title>
        <authorList>
            <person name="Fehlner-Peach H."/>
            <person name="Magnabosco C."/>
            <person name="Raghavan V."/>
            <person name="Scher J.U."/>
            <person name="Tett A."/>
            <person name="Cox L.M."/>
            <person name="Gottsegen C."/>
            <person name="Watters A."/>
            <person name="Wiltshire- Gordon J.D."/>
            <person name="Segata N."/>
            <person name="Bonneau R."/>
            <person name="Littman D.R."/>
        </authorList>
    </citation>
    <scope>NUCLEOTIDE SEQUENCE [LARGE SCALE GENOMIC DNA]</scope>
    <source>
        <strain evidence="3">BU41712</strain>
    </source>
</reference>
<proteinExistence type="predicted"/>
<comment type="caution">
    <text evidence="2">The sequence shown here is derived from an EMBL/GenBank/DDBJ whole genome shotgun (WGS) entry which is preliminary data.</text>
</comment>